<proteinExistence type="predicted"/>
<feature type="compositionally biased region" description="Basic and acidic residues" evidence="3">
    <location>
        <begin position="163"/>
        <end position="177"/>
    </location>
</feature>
<keyword evidence="2" id="KW-0963">Cytoplasm</keyword>
<dbReference type="GO" id="GO:0005634">
    <property type="term" value="C:nucleus"/>
    <property type="evidence" value="ECO:0007669"/>
    <property type="project" value="TreeGrafter"/>
</dbReference>
<accession>A0A8S1EUY2</accession>
<evidence type="ECO:0000313" key="5">
    <source>
        <dbReference type="Proteomes" id="UP000494206"/>
    </source>
</evidence>
<evidence type="ECO:0000256" key="1">
    <source>
        <dbReference type="ARBA" id="ARBA00004496"/>
    </source>
</evidence>
<feature type="region of interest" description="Disordered" evidence="3">
    <location>
        <begin position="397"/>
        <end position="417"/>
    </location>
</feature>
<protein>
    <submittedName>
        <fullName evidence="4">Uncharacterized protein</fullName>
    </submittedName>
</protein>
<dbReference type="AlphaFoldDB" id="A0A8S1EUY2"/>
<dbReference type="GO" id="GO:0017148">
    <property type="term" value="P:negative regulation of translation"/>
    <property type="evidence" value="ECO:0007669"/>
    <property type="project" value="TreeGrafter"/>
</dbReference>
<comment type="caution">
    <text evidence="4">The sequence shown here is derived from an EMBL/GenBank/DDBJ whole genome shotgun (WGS) entry which is preliminary data.</text>
</comment>
<evidence type="ECO:0000256" key="3">
    <source>
        <dbReference type="SAM" id="MobiDB-lite"/>
    </source>
</evidence>
<dbReference type="InterPro" id="IPR018862">
    <property type="entry name" value="eIF4E-T"/>
</dbReference>
<feature type="compositionally biased region" description="Basic and acidic residues" evidence="3">
    <location>
        <begin position="231"/>
        <end position="250"/>
    </location>
</feature>
<dbReference type="EMBL" id="CADEPM010000003">
    <property type="protein sequence ID" value="CAB3403349.1"/>
    <property type="molecule type" value="Genomic_DNA"/>
</dbReference>
<evidence type="ECO:0000256" key="2">
    <source>
        <dbReference type="ARBA" id="ARBA00022490"/>
    </source>
</evidence>
<feature type="compositionally biased region" description="Basic and acidic residues" evidence="3">
    <location>
        <begin position="114"/>
        <end position="128"/>
    </location>
</feature>
<organism evidence="4 5">
    <name type="scientific">Caenorhabditis bovis</name>
    <dbReference type="NCBI Taxonomy" id="2654633"/>
    <lineage>
        <taxon>Eukaryota</taxon>
        <taxon>Metazoa</taxon>
        <taxon>Ecdysozoa</taxon>
        <taxon>Nematoda</taxon>
        <taxon>Chromadorea</taxon>
        <taxon>Rhabditida</taxon>
        <taxon>Rhabditina</taxon>
        <taxon>Rhabditomorpha</taxon>
        <taxon>Rhabditoidea</taxon>
        <taxon>Rhabditidae</taxon>
        <taxon>Peloderinae</taxon>
        <taxon>Caenorhabditis</taxon>
    </lineage>
</organism>
<feature type="compositionally biased region" description="Polar residues" evidence="3">
    <location>
        <begin position="251"/>
        <end position="270"/>
    </location>
</feature>
<evidence type="ECO:0000313" key="4">
    <source>
        <dbReference type="EMBL" id="CAB3403349.1"/>
    </source>
</evidence>
<feature type="region of interest" description="Disordered" evidence="3">
    <location>
        <begin position="163"/>
        <end position="270"/>
    </location>
</feature>
<name>A0A8S1EUY2_9PELO</name>
<reference evidence="4 5" key="1">
    <citation type="submission" date="2020-04" db="EMBL/GenBank/DDBJ databases">
        <authorList>
            <person name="Laetsch R D."/>
            <person name="Stevens L."/>
            <person name="Kumar S."/>
            <person name="Blaxter L. M."/>
        </authorList>
    </citation>
    <scope>NUCLEOTIDE SEQUENCE [LARGE SCALE GENOMIC DNA]</scope>
</reference>
<keyword evidence="5" id="KW-1185">Reference proteome</keyword>
<feature type="compositionally biased region" description="Basic and acidic residues" evidence="3">
    <location>
        <begin position="214"/>
        <end position="223"/>
    </location>
</feature>
<dbReference type="Proteomes" id="UP000494206">
    <property type="component" value="Unassembled WGS sequence"/>
</dbReference>
<dbReference type="PANTHER" id="PTHR12269:SF1">
    <property type="entry name" value="EUKARYOTIC TRANSLATION INITIATION FACTOR 4E TRANSPORTER"/>
    <property type="match status" value="1"/>
</dbReference>
<feature type="region of interest" description="Disordered" evidence="3">
    <location>
        <begin position="94"/>
        <end position="151"/>
    </location>
</feature>
<feature type="compositionally biased region" description="Low complexity" evidence="3">
    <location>
        <begin position="588"/>
        <end position="599"/>
    </location>
</feature>
<dbReference type="OrthoDB" id="8916892at2759"/>
<dbReference type="GO" id="GO:0003729">
    <property type="term" value="F:mRNA binding"/>
    <property type="evidence" value="ECO:0007669"/>
    <property type="project" value="TreeGrafter"/>
</dbReference>
<dbReference type="GO" id="GO:0036464">
    <property type="term" value="C:cytoplasmic ribonucleoprotein granule"/>
    <property type="evidence" value="ECO:0007669"/>
    <property type="project" value="UniProtKB-ARBA"/>
</dbReference>
<feature type="region of interest" description="Disordered" evidence="3">
    <location>
        <begin position="433"/>
        <end position="456"/>
    </location>
</feature>
<comment type="subcellular location">
    <subcellularLocation>
        <location evidence="1">Cytoplasm</location>
    </subcellularLocation>
</comment>
<gene>
    <name evidence="4" type="ORF">CBOVIS_LOCUS5840</name>
</gene>
<sequence length="779" mass="84619">MTNQPDEELIPAVSSLLAGKTLPVVDVKRYDRETMMKLRVTELSMTRPDNLSVDFNGDDGKFSPLKWLEHRWEVEGIKNRPSSKKLESLCAGADDNTGLSPQRRAFSNGCRAPTDGDKGKDDNGERLGGHGKNWRNGSSGGAEKYATKGNDFKLPFQKAGFERGNRNEWKRGEKDTRPGISKYGQRRDERGGSVGGCEKLPEWADGPTTMDDMIELRGFEEPKKGKKKSGKEKENQKKEKDVSKSSKTEDVSSLANVSRPSSAGLANNKGNVERIEDTAIETAEIAFPSTAALPESDQELAALLGIVDPNNATNAKKENDAPTPVSGSRLSRFFANKNADNSGDSDGNERDENSQNPIFAKILGHQNSGADSPANGLASLGLTNIKGGIRLEDIEKGLASSEQRSEESKGNPLQDPNQQADLLNQLHRIAKQQDENAQKLPSPPLNANGARTPQPAPGGFPLMADPALLASFIQNPALLNAHVESQLQKAIVAATRANNGQQIPPQLFQELKLMANRNRIFLQQQTMAFAHFAQARAQAAHQIAMQQQQQNSKPRVPAPAMVPASVQRQLHLLKGGAATSAEKKEKTSGTTSAASESAEVQPESDVTAQMKRLQMQQNYNTMLNAMNNGLGMSAWRGQPGQVPQQVQMLMAQQQQQLAQAHHVRMMLGKQQEQMMMAKLFQMQNAQAQQQMQQGQGISLAPGAERGAQYSQQAARPAGGIPSELAQVGPIQSPLEKLLANAGVQASQFTGTTPDEKRIPPTARPMSLEEVEKELVAQPK</sequence>
<feature type="region of interest" description="Disordered" evidence="3">
    <location>
        <begin position="745"/>
        <end position="779"/>
    </location>
</feature>
<dbReference type="PANTHER" id="PTHR12269">
    <property type="entry name" value="EUKARYOTIC TRANSLATION INITIATION FACTOR 4E TRANSPORTER"/>
    <property type="match status" value="1"/>
</dbReference>
<feature type="region of interest" description="Disordered" evidence="3">
    <location>
        <begin position="576"/>
        <end position="605"/>
    </location>
</feature>
<feature type="region of interest" description="Disordered" evidence="3">
    <location>
        <begin position="312"/>
        <end position="354"/>
    </location>
</feature>